<organism evidence="3 4">
    <name type="scientific">Paracidobacterium acidisoli</name>
    <dbReference type="NCBI Taxonomy" id="2303751"/>
    <lineage>
        <taxon>Bacteria</taxon>
        <taxon>Pseudomonadati</taxon>
        <taxon>Acidobacteriota</taxon>
        <taxon>Terriglobia</taxon>
        <taxon>Terriglobales</taxon>
        <taxon>Acidobacteriaceae</taxon>
        <taxon>Paracidobacterium</taxon>
    </lineage>
</organism>
<sequence>MSAATVTNWFGNIVSHPQVIVDANSVDDIIAVFKNPSTYPSPVRAVGSNHSTAPCGVAEGGTLIRMKMNQILNIGPDTLTVQADAIHLDMAKALEAKGMQFYVNTEIGRLSAGSAACAGTKDASFAGEYGQVGSYIVGVKMVLPNGDLLEVTEAEQPELMQKVRSSYGLFGIIYEVTYKIRRLLPMAVHHTTYSLQDFLSALPDLKALGYSMMFYIFPFDNKITVEYRKYNPGATGEPNRCAWALRNHIWGTSGPKLGHDVEQNFSVPSIRYGIIDAFNAAWRLQLENIVVSDYTIPGDQIIHYPTVSDDSRYTFSLFAFPEEEYPAALTDFFKFCTDYYRQKGYRSNLLYVGYRIAQDQKALLSYSWNGTVMTIDPVSTANPGWDDFLTAYNQFCVDRNGCPLLNQTPGLTAAIVQKAFGDRLKTLEETRRQYDPENRLLNDYFRTLLS</sequence>
<dbReference type="Gene3D" id="3.30.465.10">
    <property type="match status" value="1"/>
</dbReference>
<dbReference type="RefSeq" id="WP_117299874.1">
    <property type="nucleotide sequence ID" value="NZ_QVQT02000004.1"/>
</dbReference>
<dbReference type="Pfam" id="PF01565">
    <property type="entry name" value="FAD_binding_4"/>
    <property type="match status" value="1"/>
</dbReference>
<dbReference type="Proteomes" id="UP000264702">
    <property type="component" value="Unassembled WGS sequence"/>
</dbReference>
<dbReference type="SUPFAM" id="SSF56176">
    <property type="entry name" value="FAD-binding/transporter-associated domain-like"/>
    <property type="match status" value="1"/>
</dbReference>
<reference evidence="3 4" key="1">
    <citation type="submission" date="2018-08" db="EMBL/GenBank/DDBJ databases">
        <title>Acidipila sp. 4G-K13, an acidobacterium isolated from forest soil.</title>
        <authorList>
            <person name="Gao Z.-H."/>
            <person name="Qiu L.-H."/>
        </authorList>
    </citation>
    <scope>NUCLEOTIDE SEQUENCE [LARGE SCALE GENOMIC DNA]</scope>
    <source>
        <strain evidence="3 4">4G-K13</strain>
    </source>
</reference>
<keyword evidence="4" id="KW-1185">Reference proteome</keyword>
<evidence type="ECO:0000313" key="3">
    <source>
        <dbReference type="EMBL" id="RFU15987.1"/>
    </source>
</evidence>
<dbReference type="PROSITE" id="PS51387">
    <property type="entry name" value="FAD_PCMH"/>
    <property type="match status" value="1"/>
</dbReference>
<dbReference type="GO" id="GO:0071949">
    <property type="term" value="F:FAD binding"/>
    <property type="evidence" value="ECO:0007669"/>
    <property type="project" value="InterPro"/>
</dbReference>
<dbReference type="PANTHER" id="PTHR43762:SF1">
    <property type="entry name" value="D-ARABINONO-1,4-LACTONE OXIDASE"/>
    <property type="match status" value="1"/>
</dbReference>
<dbReference type="EMBL" id="QVQT01000004">
    <property type="protein sequence ID" value="RFU15987.1"/>
    <property type="molecule type" value="Genomic_DNA"/>
</dbReference>
<dbReference type="InterPro" id="IPR006094">
    <property type="entry name" value="Oxid_FAD_bind_N"/>
</dbReference>
<dbReference type="OrthoDB" id="9800184at2"/>
<name>A0A372IM22_9BACT</name>
<dbReference type="GO" id="GO:0016899">
    <property type="term" value="F:oxidoreductase activity, acting on the CH-OH group of donors, oxygen as acceptor"/>
    <property type="evidence" value="ECO:0007669"/>
    <property type="project" value="InterPro"/>
</dbReference>
<gene>
    <name evidence="3" type="ORF">D0Y96_11140</name>
</gene>
<accession>A0A372IM22</accession>
<dbReference type="InterPro" id="IPR010031">
    <property type="entry name" value="FAD_lactone_oxidase-like"/>
</dbReference>
<comment type="caution">
    <text evidence="3">The sequence shown here is derived from an EMBL/GenBank/DDBJ whole genome shotgun (WGS) entry which is preliminary data.</text>
</comment>
<evidence type="ECO:0000259" key="2">
    <source>
        <dbReference type="PROSITE" id="PS51387"/>
    </source>
</evidence>
<keyword evidence="1" id="KW-0274">FAD</keyword>
<dbReference type="Gene3D" id="3.30.43.10">
    <property type="entry name" value="Uridine Diphospho-n-acetylenolpyruvylglucosamine Reductase, domain 2"/>
    <property type="match status" value="1"/>
</dbReference>
<dbReference type="InterPro" id="IPR016169">
    <property type="entry name" value="FAD-bd_PCMH_sub2"/>
</dbReference>
<feature type="domain" description="FAD-binding PCMH-type" evidence="2">
    <location>
        <begin position="13"/>
        <end position="183"/>
    </location>
</feature>
<dbReference type="AlphaFoldDB" id="A0A372IM22"/>
<dbReference type="InterPro" id="IPR016167">
    <property type="entry name" value="FAD-bd_PCMH_sub1"/>
</dbReference>
<evidence type="ECO:0000256" key="1">
    <source>
        <dbReference type="ARBA" id="ARBA00022827"/>
    </source>
</evidence>
<proteinExistence type="predicted"/>
<dbReference type="InterPro" id="IPR016166">
    <property type="entry name" value="FAD-bd_PCMH"/>
</dbReference>
<evidence type="ECO:0000313" key="4">
    <source>
        <dbReference type="Proteomes" id="UP000264702"/>
    </source>
</evidence>
<keyword evidence="1" id="KW-0285">Flavoprotein</keyword>
<dbReference type="PANTHER" id="PTHR43762">
    <property type="entry name" value="L-GULONOLACTONE OXIDASE"/>
    <property type="match status" value="1"/>
</dbReference>
<dbReference type="InterPro" id="IPR036318">
    <property type="entry name" value="FAD-bd_PCMH-like_sf"/>
</dbReference>
<protein>
    <submittedName>
        <fullName evidence="3">FAD-binding protein</fullName>
    </submittedName>
</protein>